<keyword evidence="3" id="KW-0489">Methyltransferase</keyword>
<proteinExistence type="predicted"/>
<dbReference type="GO" id="GO:0008168">
    <property type="term" value="F:methyltransferase activity"/>
    <property type="evidence" value="ECO:0007669"/>
    <property type="project" value="UniProtKB-KW"/>
</dbReference>
<evidence type="ECO:0000256" key="2">
    <source>
        <dbReference type="SAM" id="Phobius"/>
    </source>
</evidence>
<feature type="transmembrane region" description="Helical" evidence="2">
    <location>
        <begin position="7"/>
        <end position="30"/>
    </location>
</feature>
<dbReference type="Proteomes" id="UP000019482">
    <property type="component" value="Unassembled WGS sequence"/>
</dbReference>
<protein>
    <submittedName>
        <fullName evidence="3">tRNA (Guanine37-N1)-methyltransferase</fullName>
        <ecNumber evidence="3">2.1.1.-</ecNumber>
    </submittedName>
</protein>
<sequence length="247" mass="27486">MKQRRIRIFAITIICIVVIALLCIYLTGAFKTALKDVKNEKQSISIKNNNTKDVSKKQPTKSTESKAENKSNDLKYEVKLSSGKSVNLTYENNNNNKTFKDVTPKDANVAYSISPSKKNIVLFDDKSQSILLFDINGNKQDITNSQYVSTNGTVVAKKSQLSSNPSYIWCSSPKFIDNDNIAYISQLPWIGKTSKYVWIRNLQNKSNVMVQSIEGESIKFGDVTDKGLTVISDGTTVYLTAAGEVSQ</sequence>
<keyword evidence="4" id="KW-1185">Reference proteome</keyword>
<reference evidence="3 4" key="1">
    <citation type="journal article" date="2015" name="Genome Announc.">
        <title>Draft Genome Sequence of Clostridium tyrobutyricum Strain DIVETGP, Isolated from Cow's Milk for Grana Padano Production.</title>
        <authorList>
            <person name="Soggiu A."/>
            <person name="Piras C."/>
            <person name="Gaiarsa S."/>
            <person name="Sassera D."/>
            <person name="Roncada P."/>
            <person name="Bendixen E."/>
            <person name="Brasca M."/>
            <person name="Bonizzi L."/>
        </authorList>
    </citation>
    <scope>NUCLEOTIDE SEQUENCE [LARGE SCALE GENOMIC DNA]</scope>
    <source>
        <strain evidence="3 4">DIVETGP</strain>
    </source>
</reference>
<keyword evidence="2" id="KW-0472">Membrane</keyword>
<accession>W6N902</accession>
<evidence type="ECO:0000256" key="1">
    <source>
        <dbReference type="SAM" id="MobiDB-lite"/>
    </source>
</evidence>
<dbReference type="EMBL" id="CBXI010000044">
    <property type="protein sequence ID" value="CDL92925.1"/>
    <property type="molecule type" value="Genomic_DNA"/>
</dbReference>
<comment type="caution">
    <text evidence="3">The sequence shown here is derived from an EMBL/GenBank/DDBJ whole genome shotgun (WGS) entry which is preliminary data.</text>
</comment>
<keyword evidence="2" id="KW-0812">Transmembrane</keyword>
<keyword evidence="3" id="KW-0808">Transferase</keyword>
<evidence type="ECO:0000313" key="4">
    <source>
        <dbReference type="Proteomes" id="UP000019482"/>
    </source>
</evidence>
<dbReference type="AlphaFoldDB" id="W6N902"/>
<feature type="region of interest" description="Disordered" evidence="1">
    <location>
        <begin position="48"/>
        <end position="71"/>
    </location>
</feature>
<name>W6N902_CLOTY</name>
<evidence type="ECO:0000313" key="3">
    <source>
        <dbReference type="EMBL" id="CDL92925.1"/>
    </source>
</evidence>
<organism evidence="3 4">
    <name type="scientific">Clostridium tyrobutyricum DIVETGP</name>
    <dbReference type="NCBI Taxonomy" id="1408889"/>
    <lineage>
        <taxon>Bacteria</taxon>
        <taxon>Bacillati</taxon>
        <taxon>Bacillota</taxon>
        <taxon>Clostridia</taxon>
        <taxon>Eubacteriales</taxon>
        <taxon>Clostridiaceae</taxon>
        <taxon>Clostridium</taxon>
    </lineage>
</organism>
<dbReference type="EC" id="2.1.1.-" evidence="3"/>
<dbReference type="GO" id="GO:0032259">
    <property type="term" value="P:methylation"/>
    <property type="evidence" value="ECO:0007669"/>
    <property type="project" value="UniProtKB-KW"/>
</dbReference>
<keyword evidence="2" id="KW-1133">Transmembrane helix</keyword>
<gene>
    <name evidence="3" type="ORF">CTDIVETGP_2995</name>
</gene>